<evidence type="ECO:0000313" key="8">
    <source>
        <dbReference type="EMBL" id="SFN04112.1"/>
    </source>
</evidence>
<name>A0A1I4VSF8_9BACT</name>
<dbReference type="InterPro" id="IPR019264">
    <property type="entry name" value="DUF2179"/>
</dbReference>
<dbReference type="AlphaFoldDB" id="A0A1I4VSF8"/>
<protein>
    <submittedName>
        <fullName evidence="8">Uncharacterized membrane-anchored protein YitT, contains DUF161 and DUF2179 domains</fullName>
    </submittedName>
</protein>
<feature type="transmembrane region" description="Helical" evidence="6">
    <location>
        <begin position="110"/>
        <end position="129"/>
    </location>
</feature>
<evidence type="ECO:0000256" key="6">
    <source>
        <dbReference type="SAM" id="Phobius"/>
    </source>
</evidence>
<dbReference type="InterPro" id="IPR051461">
    <property type="entry name" value="UPF0750_membrane"/>
</dbReference>
<evidence type="ECO:0000313" key="9">
    <source>
        <dbReference type="Proteomes" id="UP000199611"/>
    </source>
</evidence>
<evidence type="ECO:0000256" key="5">
    <source>
        <dbReference type="ARBA" id="ARBA00023136"/>
    </source>
</evidence>
<dbReference type="InterPro" id="IPR015867">
    <property type="entry name" value="N-reg_PII/ATP_PRibTrfase_C"/>
</dbReference>
<accession>A0A1I4VSF8</accession>
<feature type="domain" description="DUF2179" evidence="7">
    <location>
        <begin position="224"/>
        <end position="278"/>
    </location>
</feature>
<evidence type="ECO:0000256" key="4">
    <source>
        <dbReference type="ARBA" id="ARBA00022989"/>
    </source>
</evidence>
<keyword evidence="5 6" id="KW-0472">Membrane</keyword>
<dbReference type="PIRSF" id="PIRSF006483">
    <property type="entry name" value="Membrane_protein_YitT"/>
    <property type="match status" value="1"/>
</dbReference>
<dbReference type="Pfam" id="PF10035">
    <property type="entry name" value="DUF2179"/>
    <property type="match status" value="1"/>
</dbReference>
<dbReference type="RefSeq" id="WP_093396146.1">
    <property type="nucleotide sequence ID" value="NZ_FOUU01000011.1"/>
</dbReference>
<dbReference type="STRING" id="39841.SAMN05660836_02442"/>
<dbReference type="PANTHER" id="PTHR33545">
    <property type="entry name" value="UPF0750 MEMBRANE PROTEIN YITT-RELATED"/>
    <property type="match status" value="1"/>
</dbReference>
<evidence type="ECO:0000256" key="1">
    <source>
        <dbReference type="ARBA" id="ARBA00004651"/>
    </source>
</evidence>
<feature type="transmembrane region" description="Helical" evidence="6">
    <location>
        <begin position="85"/>
        <end position="104"/>
    </location>
</feature>
<dbReference type="GO" id="GO:0005886">
    <property type="term" value="C:plasma membrane"/>
    <property type="evidence" value="ECO:0007669"/>
    <property type="project" value="UniProtKB-SubCell"/>
</dbReference>
<keyword evidence="3 6" id="KW-0812">Transmembrane</keyword>
<evidence type="ECO:0000259" key="7">
    <source>
        <dbReference type="Pfam" id="PF10035"/>
    </source>
</evidence>
<evidence type="ECO:0000256" key="2">
    <source>
        <dbReference type="ARBA" id="ARBA00022475"/>
    </source>
</evidence>
<dbReference type="Pfam" id="PF02588">
    <property type="entry name" value="YitT_membrane"/>
    <property type="match status" value="1"/>
</dbReference>
<organism evidence="8 9">
    <name type="scientific">Thermodesulforhabdus norvegica</name>
    <dbReference type="NCBI Taxonomy" id="39841"/>
    <lineage>
        <taxon>Bacteria</taxon>
        <taxon>Pseudomonadati</taxon>
        <taxon>Thermodesulfobacteriota</taxon>
        <taxon>Syntrophobacteria</taxon>
        <taxon>Syntrophobacterales</taxon>
        <taxon>Thermodesulforhabdaceae</taxon>
        <taxon>Thermodesulforhabdus</taxon>
    </lineage>
</organism>
<feature type="transmembrane region" description="Helical" evidence="6">
    <location>
        <begin position="12"/>
        <end position="33"/>
    </location>
</feature>
<sequence>MKKPELDFRSLLSNLFLISAGSIIFVMGMNSVLVPHRLLSGGVVGIAIILHYTMPFLSVGAYYFLLNIPLFLLGWYYLSFRFMAYTAYGMLIFSLLASLIRPPVLPMDDPILAALMAGVICGTGAGIVLRSLGSAGGLDVLAIVLNRRLGIRMGVVYTLCNALVLIGGGFFIGMEQALYSIIYVYTSSRVLDAVVAGFNRRKLVLIISARWQEIVDFILHRIHRGATVFRGIGAYTGEERTLIMTVTTMTELPRIKEGIFSVDPEAFIVINETLEVLGKRHGRYKVY</sequence>
<keyword evidence="4 6" id="KW-1133">Transmembrane helix</keyword>
<comment type="subcellular location">
    <subcellularLocation>
        <location evidence="1">Cell membrane</location>
        <topology evidence="1">Multi-pass membrane protein</topology>
    </subcellularLocation>
</comment>
<keyword evidence="2" id="KW-1003">Cell membrane</keyword>
<dbReference type="EMBL" id="FOUU01000011">
    <property type="protein sequence ID" value="SFN04112.1"/>
    <property type="molecule type" value="Genomic_DNA"/>
</dbReference>
<feature type="transmembrane region" description="Helical" evidence="6">
    <location>
        <begin position="149"/>
        <end position="172"/>
    </location>
</feature>
<dbReference type="PANTHER" id="PTHR33545:SF5">
    <property type="entry name" value="UPF0750 MEMBRANE PROTEIN YITT"/>
    <property type="match status" value="1"/>
</dbReference>
<reference evidence="9" key="1">
    <citation type="submission" date="2016-10" db="EMBL/GenBank/DDBJ databases">
        <authorList>
            <person name="Varghese N."/>
            <person name="Submissions S."/>
        </authorList>
    </citation>
    <scope>NUCLEOTIDE SEQUENCE [LARGE SCALE GENOMIC DNA]</scope>
    <source>
        <strain evidence="9">DSM 9990</strain>
    </source>
</reference>
<dbReference type="Gene3D" id="3.30.70.120">
    <property type="match status" value="1"/>
</dbReference>
<dbReference type="CDD" id="cd16380">
    <property type="entry name" value="YitT_C"/>
    <property type="match status" value="1"/>
</dbReference>
<evidence type="ECO:0000256" key="3">
    <source>
        <dbReference type="ARBA" id="ARBA00022692"/>
    </source>
</evidence>
<dbReference type="OrthoDB" id="5401948at2"/>
<dbReference type="InterPro" id="IPR003740">
    <property type="entry name" value="YitT"/>
</dbReference>
<keyword evidence="9" id="KW-1185">Reference proteome</keyword>
<dbReference type="Proteomes" id="UP000199611">
    <property type="component" value="Unassembled WGS sequence"/>
</dbReference>
<gene>
    <name evidence="8" type="ORF">SAMN05660836_02442</name>
</gene>
<proteinExistence type="predicted"/>